<name>A0ABN2QMS3_9MICO</name>
<evidence type="ECO:0000313" key="2">
    <source>
        <dbReference type="EMBL" id="GAA1955261.1"/>
    </source>
</evidence>
<dbReference type="Proteomes" id="UP001499954">
    <property type="component" value="Unassembled WGS sequence"/>
</dbReference>
<evidence type="ECO:0008006" key="4">
    <source>
        <dbReference type="Google" id="ProtNLM"/>
    </source>
</evidence>
<reference evidence="2 3" key="1">
    <citation type="journal article" date="2019" name="Int. J. Syst. Evol. Microbiol.">
        <title>The Global Catalogue of Microorganisms (GCM) 10K type strain sequencing project: providing services to taxonomists for standard genome sequencing and annotation.</title>
        <authorList>
            <consortium name="The Broad Institute Genomics Platform"/>
            <consortium name="The Broad Institute Genome Sequencing Center for Infectious Disease"/>
            <person name="Wu L."/>
            <person name="Ma J."/>
        </authorList>
    </citation>
    <scope>NUCLEOTIDE SEQUENCE [LARGE SCALE GENOMIC DNA]</scope>
    <source>
        <strain evidence="2 3">JCM 13584</strain>
    </source>
</reference>
<organism evidence="2 3">
    <name type="scientific">Agromyces allii</name>
    <dbReference type="NCBI Taxonomy" id="393607"/>
    <lineage>
        <taxon>Bacteria</taxon>
        <taxon>Bacillati</taxon>
        <taxon>Actinomycetota</taxon>
        <taxon>Actinomycetes</taxon>
        <taxon>Micrococcales</taxon>
        <taxon>Microbacteriaceae</taxon>
        <taxon>Agromyces</taxon>
    </lineage>
</organism>
<evidence type="ECO:0000256" key="1">
    <source>
        <dbReference type="SAM" id="SignalP"/>
    </source>
</evidence>
<accession>A0ABN2QMS3</accession>
<comment type="caution">
    <text evidence="2">The sequence shown here is derived from an EMBL/GenBank/DDBJ whole genome shotgun (WGS) entry which is preliminary data.</text>
</comment>
<feature type="chain" id="PRO_5047081077" description="DUF3558 domain-containing protein" evidence="1">
    <location>
        <begin position="33"/>
        <end position="160"/>
    </location>
</feature>
<protein>
    <recommendedName>
        <fullName evidence="4">DUF3558 domain-containing protein</fullName>
    </recommendedName>
</protein>
<dbReference type="PROSITE" id="PS51257">
    <property type="entry name" value="PROKAR_LIPOPROTEIN"/>
    <property type="match status" value="1"/>
</dbReference>
<feature type="signal peptide" evidence="1">
    <location>
        <begin position="1"/>
        <end position="32"/>
    </location>
</feature>
<proteinExistence type="predicted"/>
<dbReference type="RefSeq" id="WP_157416068.1">
    <property type="nucleotide sequence ID" value="NZ_BAAAMK010000004.1"/>
</dbReference>
<dbReference type="EMBL" id="BAAAMK010000004">
    <property type="protein sequence ID" value="GAA1955261.1"/>
    <property type="molecule type" value="Genomic_DNA"/>
</dbReference>
<gene>
    <name evidence="2" type="ORF">GCM10009717_21540</name>
</gene>
<keyword evidence="3" id="KW-1185">Reference proteome</keyword>
<sequence>MMRSNRVRTAALLAIVAVLALAGCAPMPTAEAARGEARDDMQAFVDLLPADSVDHVEDPIPSGFLSCGSDAAQYSGQWLVYLTDPAAVEGAVGDLRRDAADAGFAEDGFPDNRDDWFSVRREGDRKAPMIAITSGDDRDEVPFIQILSFARCSEPPDHSK</sequence>
<keyword evidence="1" id="KW-0732">Signal</keyword>
<evidence type="ECO:0000313" key="3">
    <source>
        <dbReference type="Proteomes" id="UP001499954"/>
    </source>
</evidence>